<proteinExistence type="predicted"/>
<reference evidence="1" key="2">
    <citation type="submission" date="2021-03" db="UniProtKB">
        <authorList>
            <consortium name="EnsemblPlants"/>
        </authorList>
    </citation>
    <scope>IDENTIFICATION</scope>
</reference>
<sequence length="88" mass="10048">MLRSGDKARKCCASDEQSVEGYRNGLAAKRRIGARALSEDHAPEVYWSLLGLRGKLHLQSHVFFVWGDKERMESTSWNCSKYGSWSRV</sequence>
<dbReference type="Proteomes" id="UP000596661">
    <property type="component" value="Chromosome 1"/>
</dbReference>
<dbReference type="Gramene" id="evm.model.01.1945">
    <property type="protein sequence ID" value="cds.evm.model.01.1945"/>
    <property type="gene ID" value="evm.TU.01.1945"/>
</dbReference>
<evidence type="ECO:0000313" key="1">
    <source>
        <dbReference type="EnsemblPlants" id="cds.evm.model.01.1945"/>
    </source>
</evidence>
<organism evidence="1 2">
    <name type="scientific">Cannabis sativa</name>
    <name type="common">Hemp</name>
    <name type="synonym">Marijuana</name>
    <dbReference type="NCBI Taxonomy" id="3483"/>
    <lineage>
        <taxon>Eukaryota</taxon>
        <taxon>Viridiplantae</taxon>
        <taxon>Streptophyta</taxon>
        <taxon>Embryophyta</taxon>
        <taxon>Tracheophyta</taxon>
        <taxon>Spermatophyta</taxon>
        <taxon>Magnoliopsida</taxon>
        <taxon>eudicotyledons</taxon>
        <taxon>Gunneridae</taxon>
        <taxon>Pentapetalae</taxon>
        <taxon>rosids</taxon>
        <taxon>fabids</taxon>
        <taxon>Rosales</taxon>
        <taxon>Cannabaceae</taxon>
        <taxon>Cannabis</taxon>
    </lineage>
</organism>
<name>A0A803NJ53_CANSA</name>
<accession>A0A803NJ53</accession>
<reference evidence="1" key="1">
    <citation type="submission" date="2018-11" db="EMBL/GenBank/DDBJ databases">
        <authorList>
            <person name="Grassa J C."/>
        </authorList>
    </citation>
    <scope>NUCLEOTIDE SEQUENCE [LARGE SCALE GENOMIC DNA]</scope>
</reference>
<dbReference type="EnsemblPlants" id="evm.model.01.1945">
    <property type="protein sequence ID" value="cds.evm.model.01.1945"/>
    <property type="gene ID" value="evm.TU.01.1945"/>
</dbReference>
<keyword evidence="2" id="KW-1185">Reference proteome</keyword>
<evidence type="ECO:0000313" key="2">
    <source>
        <dbReference type="Proteomes" id="UP000596661"/>
    </source>
</evidence>
<dbReference type="AlphaFoldDB" id="A0A803NJ53"/>
<protein>
    <submittedName>
        <fullName evidence="1">Uncharacterized protein</fullName>
    </submittedName>
</protein>
<dbReference type="EMBL" id="UZAU01000053">
    <property type="status" value="NOT_ANNOTATED_CDS"/>
    <property type="molecule type" value="Genomic_DNA"/>
</dbReference>